<dbReference type="InterPro" id="IPR038570">
    <property type="entry name" value="HicA_sf"/>
</dbReference>
<dbReference type="Gene3D" id="3.30.920.30">
    <property type="entry name" value="Hypothetical protein"/>
    <property type="match status" value="1"/>
</dbReference>
<dbReference type="GO" id="GO:0003729">
    <property type="term" value="F:mRNA binding"/>
    <property type="evidence" value="ECO:0007669"/>
    <property type="project" value="InterPro"/>
</dbReference>
<keyword evidence="7" id="KW-0346">Stress response</keyword>
<organism evidence="8 9">
    <name type="scientific">Amycolatopsis alba DSM 44262</name>
    <dbReference type="NCBI Taxonomy" id="1125972"/>
    <lineage>
        <taxon>Bacteria</taxon>
        <taxon>Bacillati</taxon>
        <taxon>Actinomycetota</taxon>
        <taxon>Actinomycetes</taxon>
        <taxon>Pseudonocardiales</taxon>
        <taxon>Pseudonocardiaceae</taxon>
        <taxon>Amycolatopsis</taxon>
    </lineage>
</organism>
<dbReference type="GO" id="GO:0004519">
    <property type="term" value="F:endonuclease activity"/>
    <property type="evidence" value="ECO:0007669"/>
    <property type="project" value="UniProtKB-KW"/>
</dbReference>
<keyword evidence="2" id="KW-1277">Toxin-antitoxin system</keyword>
<keyword evidence="3" id="KW-0540">Nuclease</keyword>
<evidence type="ECO:0000256" key="5">
    <source>
        <dbReference type="ARBA" id="ARBA00022801"/>
    </source>
</evidence>
<dbReference type="AlphaFoldDB" id="A0A229RZI5"/>
<accession>A0A229RZI5</accession>
<dbReference type="SUPFAM" id="SSF54786">
    <property type="entry name" value="YcfA/nrd intein domain"/>
    <property type="match status" value="1"/>
</dbReference>
<keyword evidence="9" id="KW-1185">Reference proteome</keyword>
<dbReference type="Pfam" id="PF07927">
    <property type="entry name" value="HicA_toxin"/>
    <property type="match status" value="1"/>
</dbReference>
<sequence>MVKAMKYRDVRRALLDEGCAHKSTRGSHEKWVCPCGRHQAIVPNHKNVSPGVVDDVIKKLTCLSKGWLQ</sequence>
<comment type="caution">
    <text evidence="8">The sequence shown here is derived from an EMBL/GenBank/DDBJ whole genome shotgun (WGS) entry which is preliminary data.</text>
</comment>
<keyword evidence="6" id="KW-0694">RNA-binding</keyword>
<evidence type="ECO:0000256" key="1">
    <source>
        <dbReference type="ARBA" id="ARBA00006620"/>
    </source>
</evidence>
<evidence type="ECO:0000256" key="6">
    <source>
        <dbReference type="ARBA" id="ARBA00022884"/>
    </source>
</evidence>
<keyword evidence="4" id="KW-0255">Endonuclease</keyword>
<dbReference type="InterPro" id="IPR012933">
    <property type="entry name" value="HicA_mRNA_interferase"/>
</dbReference>
<evidence type="ECO:0000313" key="9">
    <source>
        <dbReference type="Proteomes" id="UP000215563"/>
    </source>
</evidence>
<evidence type="ECO:0000256" key="3">
    <source>
        <dbReference type="ARBA" id="ARBA00022722"/>
    </source>
</evidence>
<evidence type="ECO:0000256" key="7">
    <source>
        <dbReference type="ARBA" id="ARBA00023016"/>
    </source>
</evidence>
<evidence type="ECO:0000256" key="2">
    <source>
        <dbReference type="ARBA" id="ARBA00022649"/>
    </source>
</evidence>
<evidence type="ECO:0000313" key="8">
    <source>
        <dbReference type="EMBL" id="OXM51899.1"/>
    </source>
</evidence>
<dbReference type="GO" id="GO:0016787">
    <property type="term" value="F:hydrolase activity"/>
    <property type="evidence" value="ECO:0007669"/>
    <property type="project" value="UniProtKB-KW"/>
</dbReference>
<comment type="similarity">
    <text evidence="1">Belongs to the HicA mRNA interferase family.</text>
</comment>
<protein>
    <submittedName>
        <fullName evidence="8">Addiction module toxin, HicA family</fullName>
    </submittedName>
</protein>
<name>A0A229RZI5_AMYAL</name>
<dbReference type="EMBL" id="NMQU01000031">
    <property type="protein sequence ID" value="OXM51899.1"/>
    <property type="molecule type" value="Genomic_DNA"/>
</dbReference>
<dbReference type="Proteomes" id="UP000215563">
    <property type="component" value="Unassembled WGS sequence"/>
</dbReference>
<evidence type="ECO:0000256" key="4">
    <source>
        <dbReference type="ARBA" id="ARBA00022759"/>
    </source>
</evidence>
<proteinExistence type="inferred from homology"/>
<reference evidence="8 9" key="1">
    <citation type="submission" date="2017-07" db="EMBL/GenBank/DDBJ databases">
        <title>Amycolatopsis alba DSM 44262 Genome sequencing and assembly.</title>
        <authorList>
            <person name="Kaur N."/>
            <person name="Mayilraj S."/>
        </authorList>
    </citation>
    <scope>NUCLEOTIDE SEQUENCE [LARGE SCALE GENOMIC DNA]</scope>
    <source>
        <strain evidence="8 9">DSM 44262</strain>
    </source>
</reference>
<dbReference type="OrthoDB" id="4425504at2"/>
<keyword evidence="5" id="KW-0378">Hydrolase</keyword>
<gene>
    <name evidence="8" type="ORF">CFP75_12050</name>
</gene>